<gene>
    <name evidence="1" type="ORF">HMPREF9134_01183</name>
</gene>
<sequence>MLMIEVTPGNSPGELQIKVTIVLIQRFPQLIIVLIRIAGELIHSRARGEYPNGGNEAIKELAKHSTN</sequence>
<dbReference type="Proteomes" id="UP000010408">
    <property type="component" value="Unassembled WGS sequence"/>
</dbReference>
<comment type="caution">
    <text evidence="1">The sequence shown here is derived from an EMBL/GenBank/DDBJ whole genome shotgun (WGS) entry which is preliminary data.</text>
</comment>
<name>L1NBZ9_9PORP</name>
<proteinExistence type="predicted"/>
<dbReference type="AlphaFoldDB" id="L1NBZ9"/>
<evidence type="ECO:0000313" key="1">
    <source>
        <dbReference type="EMBL" id="EKY00836.1"/>
    </source>
</evidence>
<protein>
    <submittedName>
        <fullName evidence="1">Uncharacterized protein</fullName>
    </submittedName>
</protein>
<dbReference type="HOGENOM" id="CLU_2808777_0_0_10"/>
<reference evidence="1 2" key="1">
    <citation type="submission" date="2012-05" db="EMBL/GenBank/DDBJ databases">
        <authorList>
            <person name="Weinstock G."/>
            <person name="Sodergren E."/>
            <person name="Lobos E.A."/>
            <person name="Fulton L."/>
            <person name="Fulton R."/>
            <person name="Courtney L."/>
            <person name="Fronick C."/>
            <person name="O'Laughlin M."/>
            <person name="Godfrey J."/>
            <person name="Wilson R.M."/>
            <person name="Miner T."/>
            <person name="Farmer C."/>
            <person name="Delehaunty K."/>
            <person name="Cordes M."/>
            <person name="Minx P."/>
            <person name="Tomlinson C."/>
            <person name="Chen J."/>
            <person name="Wollam A."/>
            <person name="Pepin K.H."/>
            <person name="Bhonagiri V."/>
            <person name="Zhang X."/>
            <person name="Suruliraj S."/>
            <person name="Warren W."/>
            <person name="Mitreva M."/>
            <person name="Mardis E.R."/>
            <person name="Wilson R.K."/>
        </authorList>
    </citation>
    <scope>NUCLEOTIDE SEQUENCE [LARGE SCALE GENOMIC DNA]</scope>
    <source>
        <strain evidence="1 2">F0037</strain>
    </source>
</reference>
<organism evidence="1 2">
    <name type="scientific">Porphyromonas catoniae F0037</name>
    <dbReference type="NCBI Taxonomy" id="1127696"/>
    <lineage>
        <taxon>Bacteria</taxon>
        <taxon>Pseudomonadati</taxon>
        <taxon>Bacteroidota</taxon>
        <taxon>Bacteroidia</taxon>
        <taxon>Bacteroidales</taxon>
        <taxon>Porphyromonadaceae</taxon>
        <taxon>Porphyromonas</taxon>
    </lineage>
</organism>
<accession>L1NBZ9</accession>
<evidence type="ECO:0000313" key="2">
    <source>
        <dbReference type="Proteomes" id="UP000010408"/>
    </source>
</evidence>
<dbReference type="EMBL" id="AMEQ01000035">
    <property type="protein sequence ID" value="EKY00836.1"/>
    <property type="molecule type" value="Genomic_DNA"/>
</dbReference>